<dbReference type="InterPro" id="IPR006616">
    <property type="entry name" value="DM9_repeat"/>
</dbReference>
<protein>
    <submittedName>
        <fullName evidence="2">Uncharacterized protein</fullName>
    </submittedName>
</protein>
<gene>
    <name evidence="2" type="ORF">MELIAE_LOCUS9428</name>
</gene>
<name>A0A9P0BBP7_BRAAE</name>
<dbReference type="OrthoDB" id="1925699at2759"/>
<dbReference type="PANTHER" id="PTHR31649:SF10">
    <property type="entry name" value="IP19903P-RELATED"/>
    <property type="match status" value="1"/>
</dbReference>
<dbReference type="Pfam" id="PF11901">
    <property type="entry name" value="DM9"/>
    <property type="match status" value="1"/>
</dbReference>
<dbReference type="EMBL" id="OV121137">
    <property type="protein sequence ID" value="CAH0559318.1"/>
    <property type="molecule type" value="Genomic_DNA"/>
</dbReference>
<evidence type="ECO:0000313" key="3">
    <source>
        <dbReference type="Proteomes" id="UP001154078"/>
    </source>
</evidence>
<dbReference type="Proteomes" id="UP001154078">
    <property type="component" value="Chromosome 6"/>
</dbReference>
<evidence type="ECO:0000313" key="2">
    <source>
        <dbReference type="EMBL" id="CAH0559318.1"/>
    </source>
</evidence>
<feature type="region of interest" description="Disordered" evidence="1">
    <location>
        <begin position="1"/>
        <end position="27"/>
    </location>
</feature>
<dbReference type="SMART" id="SM00696">
    <property type="entry name" value="DM9"/>
    <property type="match status" value="2"/>
</dbReference>
<accession>A0A9P0BBP7</accession>
<dbReference type="AlphaFoldDB" id="A0A9P0BBP7"/>
<sequence>MAAYGFNPDFLPSAPSDSSSDCSENPYPAFPMPMPVNTLTPMYPPLPQECRRPETCTASENNKAYYWVDTSVYGGVPSTALKGGTDVDGDEIYVGRAFHEGDLIPAKVIPAKNVAYVAYGGQEVAKDCFQVLCEQRFKWVFTRGGEIPPGAVQGGHTSDGEPLYIGRVYYSESFTVGKVHPSHGCLYIPFNCEEKSFHEFETLVLES</sequence>
<keyword evidence="3" id="KW-1185">Reference proteome</keyword>
<proteinExistence type="predicted"/>
<organism evidence="2 3">
    <name type="scientific">Brassicogethes aeneus</name>
    <name type="common">Rape pollen beetle</name>
    <name type="synonym">Meligethes aeneus</name>
    <dbReference type="NCBI Taxonomy" id="1431903"/>
    <lineage>
        <taxon>Eukaryota</taxon>
        <taxon>Metazoa</taxon>
        <taxon>Ecdysozoa</taxon>
        <taxon>Arthropoda</taxon>
        <taxon>Hexapoda</taxon>
        <taxon>Insecta</taxon>
        <taxon>Pterygota</taxon>
        <taxon>Neoptera</taxon>
        <taxon>Endopterygota</taxon>
        <taxon>Coleoptera</taxon>
        <taxon>Polyphaga</taxon>
        <taxon>Cucujiformia</taxon>
        <taxon>Nitidulidae</taxon>
        <taxon>Meligethinae</taxon>
        <taxon>Brassicogethes</taxon>
    </lineage>
</organism>
<evidence type="ECO:0000256" key="1">
    <source>
        <dbReference type="SAM" id="MobiDB-lite"/>
    </source>
</evidence>
<reference evidence="2" key="1">
    <citation type="submission" date="2021-12" db="EMBL/GenBank/DDBJ databases">
        <authorList>
            <person name="King R."/>
        </authorList>
    </citation>
    <scope>NUCLEOTIDE SEQUENCE</scope>
</reference>
<dbReference type="PANTHER" id="PTHR31649">
    <property type="entry name" value="AGAP009604-PA"/>
    <property type="match status" value="1"/>
</dbReference>
<feature type="compositionally biased region" description="Low complexity" evidence="1">
    <location>
        <begin position="8"/>
        <end position="23"/>
    </location>
</feature>